<gene>
    <name evidence="2" type="ORF">SELMODRAFT_407803</name>
</gene>
<keyword evidence="3" id="KW-1185">Reference proteome</keyword>
<dbReference type="GO" id="GO:0004672">
    <property type="term" value="F:protein kinase activity"/>
    <property type="evidence" value="ECO:0007669"/>
    <property type="project" value="InterPro"/>
</dbReference>
<sequence length="190" mass="21220">MEVSVDEEQLVQPVKAEAAEKEHWYLFPVTTHGSRLKAWIKAATVGDRGLCEGEGSSLEGVPALLLEDAGQKINRDTMTPEDVFHMTKAIYMVLSHVYGEHGISHNDVAPCNICQDEKGRYRLIDWGLASQLPDIDHPANVLCLLERWHMVQGKVIGGWKAGKPGKDIKEDQNYTCRQAKQCPKQSTKVI</sequence>
<dbReference type="EMBL" id="GL377572">
    <property type="protein sequence ID" value="EFJ32366.1"/>
    <property type="molecule type" value="Genomic_DNA"/>
</dbReference>
<proteinExistence type="predicted"/>
<organism evidence="3">
    <name type="scientific">Selaginella moellendorffii</name>
    <name type="common">Spikemoss</name>
    <dbReference type="NCBI Taxonomy" id="88036"/>
    <lineage>
        <taxon>Eukaryota</taxon>
        <taxon>Viridiplantae</taxon>
        <taxon>Streptophyta</taxon>
        <taxon>Embryophyta</taxon>
        <taxon>Tracheophyta</taxon>
        <taxon>Lycopodiopsida</taxon>
        <taxon>Selaginellales</taxon>
        <taxon>Selaginellaceae</taxon>
        <taxon>Selaginella</taxon>
    </lineage>
</organism>
<evidence type="ECO:0000259" key="1">
    <source>
        <dbReference type="PROSITE" id="PS50011"/>
    </source>
</evidence>
<dbReference type="KEGG" id="smo:SELMODRAFT_407803"/>
<dbReference type="InterPro" id="IPR011009">
    <property type="entry name" value="Kinase-like_dom_sf"/>
</dbReference>
<dbReference type="Gramene" id="EFJ32366">
    <property type="protein sequence ID" value="EFJ32366"/>
    <property type="gene ID" value="SELMODRAFT_407803"/>
</dbReference>
<protein>
    <recommendedName>
        <fullName evidence="1">Protein kinase domain-containing protein</fullName>
    </recommendedName>
</protein>
<name>D8R6T0_SELML</name>
<dbReference type="InterPro" id="IPR000719">
    <property type="entry name" value="Prot_kinase_dom"/>
</dbReference>
<evidence type="ECO:0000313" key="2">
    <source>
        <dbReference type="EMBL" id="EFJ32366.1"/>
    </source>
</evidence>
<dbReference type="GO" id="GO:0005524">
    <property type="term" value="F:ATP binding"/>
    <property type="evidence" value="ECO:0007669"/>
    <property type="project" value="InterPro"/>
</dbReference>
<dbReference type="InParanoid" id="D8R6T0"/>
<feature type="domain" description="Protein kinase" evidence="1">
    <location>
        <begin position="1"/>
        <end position="190"/>
    </location>
</feature>
<dbReference type="SUPFAM" id="SSF56112">
    <property type="entry name" value="Protein kinase-like (PK-like)"/>
    <property type="match status" value="1"/>
</dbReference>
<reference evidence="2 3" key="1">
    <citation type="journal article" date="2011" name="Science">
        <title>The Selaginella genome identifies genetic changes associated with the evolution of vascular plants.</title>
        <authorList>
            <person name="Banks J.A."/>
            <person name="Nishiyama T."/>
            <person name="Hasebe M."/>
            <person name="Bowman J.L."/>
            <person name="Gribskov M."/>
            <person name="dePamphilis C."/>
            <person name="Albert V.A."/>
            <person name="Aono N."/>
            <person name="Aoyama T."/>
            <person name="Ambrose B.A."/>
            <person name="Ashton N.W."/>
            <person name="Axtell M.J."/>
            <person name="Barker E."/>
            <person name="Barker M.S."/>
            <person name="Bennetzen J.L."/>
            <person name="Bonawitz N.D."/>
            <person name="Chapple C."/>
            <person name="Cheng C."/>
            <person name="Correa L.G."/>
            <person name="Dacre M."/>
            <person name="DeBarry J."/>
            <person name="Dreyer I."/>
            <person name="Elias M."/>
            <person name="Engstrom E.M."/>
            <person name="Estelle M."/>
            <person name="Feng L."/>
            <person name="Finet C."/>
            <person name="Floyd S.K."/>
            <person name="Frommer W.B."/>
            <person name="Fujita T."/>
            <person name="Gramzow L."/>
            <person name="Gutensohn M."/>
            <person name="Harholt J."/>
            <person name="Hattori M."/>
            <person name="Heyl A."/>
            <person name="Hirai T."/>
            <person name="Hiwatashi Y."/>
            <person name="Ishikawa M."/>
            <person name="Iwata M."/>
            <person name="Karol K.G."/>
            <person name="Koehler B."/>
            <person name="Kolukisaoglu U."/>
            <person name="Kubo M."/>
            <person name="Kurata T."/>
            <person name="Lalonde S."/>
            <person name="Li K."/>
            <person name="Li Y."/>
            <person name="Litt A."/>
            <person name="Lyons E."/>
            <person name="Manning G."/>
            <person name="Maruyama T."/>
            <person name="Michael T.P."/>
            <person name="Mikami K."/>
            <person name="Miyazaki S."/>
            <person name="Morinaga S."/>
            <person name="Murata T."/>
            <person name="Mueller-Roeber B."/>
            <person name="Nelson D.R."/>
            <person name="Obara M."/>
            <person name="Oguri Y."/>
            <person name="Olmstead R.G."/>
            <person name="Onodera N."/>
            <person name="Petersen B.L."/>
            <person name="Pils B."/>
            <person name="Prigge M."/>
            <person name="Rensing S.A."/>
            <person name="Riano-Pachon D.M."/>
            <person name="Roberts A.W."/>
            <person name="Sato Y."/>
            <person name="Scheller H.V."/>
            <person name="Schulz B."/>
            <person name="Schulz C."/>
            <person name="Shakirov E.V."/>
            <person name="Shibagaki N."/>
            <person name="Shinohara N."/>
            <person name="Shippen D.E."/>
            <person name="Soerensen I."/>
            <person name="Sotooka R."/>
            <person name="Sugimoto N."/>
            <person name="Sugita M."/>
            <person name="Sumikawa N."/>
            <person name="Tanurdzic M."/>
            <person name="Theissen G."/>
            <person name="Ulvskov P."/>
            <person name="Wakazuki S."/>
            <person name="Weng J.K."/>
            <person name="Willats W.W."/>
            <person name="Wipf D."/>
            <person name="Wolf P.G."/>
            <person name="Yang L."/>
            <person name="Zimmer A.D."/>
            <person name="Zhu Q."/>
            <person name="Mitros T."/>
            <person name="Hellsten U."/>
            <person name="Loque D."/>
            <person name="Otillar R."/>
            <person name="Salamov A."/>
            <person name="Schmutz J."/>
            <person name="Shapiro H."/>
            <person name="Lindquist E."/>
            <person name="Lucas S."/>
            <person name="Rokhsar D."/>
            <person name="Grigoriev I.V."/>
        </authorList>
    </citation>
    <scope>NUCLEOTIDE SEQUENCE [LARGE SCALE GENOMIC DNA]</scope>
</reference>
<dbReference type="Gene3D" id="1.10.510.10">
    <property type="entry name" value="Transferase(Phosphotransferase) domain 1"/>
    <property type="match status" value="1"/>
</dbReference>
<dbReference type="Proteomes" id="UP000001514">
    <property type="component" value="Unassembled WGS sequence"/>
</dbReference>
<dbReference type="PROSITE" id="PS50011">
    <property type="entry name" value="PROTEIN_KINASE_DOM"/>
    <property type="match status" value="1"/>
</dbReference>
<dbReference type="AlphaFoldDB" id="D8R6T0"/>
<dbReference type="HOGENOM" id="CLU_1430274_0_0_1"/>
<accession>D8R6T0</accession>
<evidence type="ECO:0000313" key="3">
    <source>
        <dbReference type="Proteomes" id="UP000001514"/>
    </source>
</evidence>